<feature type="transmembrane region" description="Helical" evidence="6">
    <location>
        <begin position="278"/>
        <end position="298"/>
    </location>
</feature>
<keyword evidence="2" id="KW-1003">Cell membrane</keyword>
<dbReference type="GO" id="GO:0005886">
    <property type="term" value="C:plasma membrane"/>
    <property type="evidence" value="ECO:0007669"/>
    <property type="project" value="UniProtKB-SubCell"/>
</dbReference>
<gene>
    <name evidence="7" type="ORF">SAMN04488563_1184</name>
</gene>
<keyword evidence="8" id="KW-1185">Reference proteome</keyword>
<evidence type="ECO:0000256" key="1">
    <source>
        <dbReference type="ARBA" id="ARBA00004651"/>
    </source>
</evidence>
<evidence type="ECO:0000313" key="8">
    <source>
        <dbReference type="Proteomes" id="UP000182977"/>
    </source>
</evidence>
<dbReference type="CDD" id="cd06173">
    <property type="entry name" value="MFS_MefA_like"/>
    <property type="match status" value="1"/>
</dbReference>
<keyword evidence="3 6" id="KW-0812">Transmembrane</keyword>
<evidence type="ECO:0000256" key="5">
    <source>
        <dbReference type="ARBA" id="ARBA00023136"/>
    </source>
</evidence>
<sequence>MAGTWRGPFLRYLAGRGLSLAGSTLATVVLACAVLDAGGDAFDVGLVLTTSVLTQTLGLPVAGVLADRAPRRTVVVANAALAVAQTTMGLLLVAAPGRVPVAAFVAAAAVTGAAAAATKPALHGIVVELVPPEARQSASAWQRLVVNVARIGVPGLSTVLAAAVGFGPVLIGAGAAFAAGAVVLATLPLGVVRAARTTWRADAREGWAAVAGRTWLWTYLVSGAVGVPLWLAGYQLLGPVIAAGRPDGLRFWGWAVSAFVLGMLAGSVVALRWRPRRPMLATVAVLLAWPLPLAVLALDVHLAWVLVPMAVSGLALDLSIVFFETARQQQVPEQLIGRVSSIGLLSELVLVPVGYLLGGAVADRAGPAPVLWGCVAGLVGCTAALFAVRDIRTLTWRSEPEAHKVER</sequence>
<feature type="transmembrane region" description="Helical" evidence="6">
    <location>
        <begin position="251"/>
        <end position="271"/>
    </location>
</feature>
<feature type="transmembrane region" description="Helical" evidence="6">
    <location>
        <begin position="207"/>
        <end position="231"/>
    </location>
</feature>
<proteinExistence type="predicted"/>
<feature type="transmembrane region" description="Helical" evidence="6">
    <location>
        <begin position="44"/>
        <end position="66"/>
    </location>
</feature>
<comment type="subcellular location">
    <subcellularLocation>
        <location evidence="1">Cell membrane</location>
        <topology evidence="1">Multi-pass membrane protein</topology>
    </subcellularLocation>
</comment>
<dbReference type="InterPro" id="IPR011701">
    <property type="entry name" value="MFS"/>
</dbReference>
<dbReference type="PANTHER" id="PTHR23513">
    <property type="entry name" value="INTEGRAL MEMBRANE EFFLUX PROTEIN-RELATED"/>
    <property type="match status" value="1"/>
</dbReference>
<dbReference type="Pfam" id="PF07690">
    <property type="entry name" value="MFS_1"/>
    <property type="match status" value="1"/>
</dbReference>
<dbReference type="PROSITE" id="PS51257">
    <property type="entry name" value="PROKAR_LIPOPROTEIN"/>
    <property type="match status" value="1"/>
</dbReference>
<accession>A0A1H2HQ98</accession>
<dbReference type="GO" id="GO:0022857">
    <property type="term" value="F:transmembrane transporter activity"/>
    <property type="evidence" value="ECO:0007669"/>
    <property type="project" value="InterPro"/>
</dbReference>
<evidence type="ECO:0000256" key="2">
    <source>
        <dbReference type="ARBA" id="ARBA00022475"/>
    </source>
</evidence>
<dbReference type="EMBL" id="LT629791">
    <property type="protein sequence ID" value="SDU34024.1"/>
    <property type="molecule type" value="Genomic_DNA"/>
</dbReference>
<feature type="transmembrane region" description="Helical" evidence="6">
    <location>
        <begin position="143"/>
        <end position="164"/>
    </location>
</feature>
<feature type="transmembrane region" description="Helical" evidence="6">
    <location>
        <begin position="170"/>
        <end position="195"/>
    </location>
</feature>
<dbReference type="Proteomes" id="UP000182977">
    <property type="component" value="Chromosome I"/>
</dbReference>
<feature type="transmembrane region" description="Helical" evidence="6">
    <location>
        <begin position="370"/>
        <end position="388"/>
    </location>
</feature>
<dbReference type="Gene3D" id="1.20.1250.20">
    <property type="entry name" value="MFS general substrate transporter like domains"/>
    <property type="match status" value="1"/>
</dbReference>
<feature type="transmembrane region" description="Helical" evidence="6">
    <location>
        <begin position="101"/>
        <end position="122"/>
    </location>
</feature>
<dbReference type="PANTHER" id="PTHR23513:SF11">
    <property type="entry name" value="STAPHYLOFERRIN A TRANSPORTER"/>
    <property type="match status" value="1"/>
</dbReference>
<dbReference type="OrthoDB" id="3539228at2"/>
<name>A0A1H2HQ98_9ACTN</name>
<dbReference type="SUPFAM" id="SSF103473">
    <property type="entry name" value="MFS general substrate transporter"/>
    <property type="match status" value="1"/>
</dbReference>
<dbReference type="AlphaFoldDB" id="A0A1H2HQ98"/>
<evidence type="ECO:0000313" key="7">
    <source>
        <dbReference type="EMBL" id="SDU34024.1"/>
    </source>
</evidence>
<feature type="transmembrane region" description="Helical" evidence="6">
    <location>
        <begin position="73"/>
        <end position="95"/>
    </location>
</feature>
<keyword evidence="4 6" id="KW-1133">Transmembrane helix</keyword>
<protein>
    <submittedName>
        <fullName evidence="7">Predicted arabinose efflux permease, MFS family</fullName>
    </submittedName>
</protein>
<dbReference type="RefSeq" id="WP_052762134.1">
    <property type="nucleotide sequence ID" value="NZ_KQ061220.1"/>
</dbReference>
<feature type="transmembrane region" description="Helical" evidence="6">
    <location>
        <begin position="20"/>
        <end position="38"/>
    </location>
</feature>
<feature type="transmembrane region" description="Helical" evidence="6">
    <location>
        <begin position="304"/>
        <end position="323"/>
    </location>
</feature>
<dbReference type="STRING" id="419479.SAMN04488563_1184"/>
<keyword evidence="5 6" id="KW-0472">Membrane</keyword>
<evidence type="ECO:0000256" key="3">
    <source>
        <dbReference type="ARBA" id="ARBA00022692"/>
    </source>
</evidence>
<evidence type="ECO:0000256" key="4">
    <source>
        <dbReference type="ARBA" id="ARBA00022989"/>
    </source>
</evidence>
<feature type="transmembrane region" description="Helical" evidence="6">
    <location>
        <begin position="335"/>
        <end position="358"/>
    </location>
</feature>
<organism evidence="7 8">
    <name type="scientific">Jiangella alkaliphila</name>
    <dbReference type="NCBI Taxonomy" id="419479"/>
    <lineage>
        <taxon>Bacteria</taxon>
        <taxon>Bacillati</taxon>
        <taxon>Actinomycetota</taxon>
        <taxon>Actinomycetes</taxon>
        <taxon>Jiangellales</taxon>
        <taxon>Jiangellaceae</taxon>
        <taxon>Jiangella</taxon>
    </lineage>
</organism>
<dbReference type="InterPro" id="IPR036259">
    <property type="entry name" value="MFS_trans_sf"/>
</dbReference>
<reference evidence="8" key="1">
    <citation type="submission" date="2016-10" db="EMBL/GenBank/DDBJ databases">
        <authorList>
            <person name="Varghese N."/>
            <person name="Submissions S."/>
        </authorList>
    </citation>
    <scope>NUCLEOTIDE SEQUENCE [LARGE SCALE GENOMIC DNA]</scope>
    <source>
        <strain evidence="8">DSM 45079</strain>
    </source>
</reference>
<evidence type="ECO:0000256" key="6">
    <source>
        <dbReference type="SAM" id="Phobius"/>
    </source>
</evidence>